<dbReference type="InParanoid" id="A0A067M1L1"/>
<dbReference type="HOGENOM" id="CLU_272976_0_0_1"/>
<name>A0A067M1L1_BOTB1</name>
<dbReference type="Proteomes" id="UP000027195">
    <property type="component" value="Unassembled WGS sequence"/>
</dbReference>
<feature type="region of interest" description="Disordered" evidence="1">
    <location>
        <begin position="1"/>
        <end position="104"/>
    </location>
</feature>
<feature type="compositionally biased region" description="Low complexity" evidence="1">
    <location>
        <begin position="12"/>
        <end position="29"/>
    </location>
</feature>
<dbReference type="EMBL" id="KL198194">
    <property type="protein sequence ID" value="KDQ05747.1"/>
    <property type="molecule type" value="Genomic_DNA"/>
</dbReference>
<proteinExistence type="predicted"/>
<dbReference type="OrthoDB" id="2692192at2759"/>
<feature type="compositionally biased region" description="Basic residues" evidence="1">
    <location>
        <begin position="1077"/>
        <end position="1092"/>
    </location>
</feature>
<dbReference type="AlphaFoldDB" id="A0A067M1L1"/>
<evidence type="ECO:0000313" key="3">
    <source>
        <dbReference type="Proteomes" id="UP000027195"/>
    </source>
</evidence>
<accession>A0A067M1L1</accession>
<feature type="compositionally biased region" description="Polar residues" evidence="1">
    <location>
        <begin position="1"/>
        <end position="11"/>
    </location>
</feature>
<sequence length="1181" mass="130138">MSSPMSPISAGNQEPQTTETNITTISNNNDTVEVTSSAGEELGKSMNMSDEKDAVDAVVEGTQERSTVSDQEEALAASDQEEPAEISKKRSKVAKKDKGKGKAIEEAVESDEGFTLHRTGAKIHTRLATKAEAAFIAKTRPVFAKPASLPAEGEVNVQIKKKGRAPKAQKTPKEPVDAKVLLQPTDFSQAMSLIEKATMGYAYINLALPDDAGRGPKFLWGTINNRPRDRAHLARLVAEFAITGVQSSLPVHAINFVVAPALVTEACMRPRGDDFVDIEWTEAAQEEGSTATPCGGTHRKGVVQMHICHEALQQLASARTDLADSPEDEDLLLEQYRALNVIYRDGRWLARCINQDMIEASEHHSLVLNILSRNQPITQKPDSLKEQLATIVRTLNATPEAKYDAVLAAILTQGPKVRNAHLNRTLADAPTFSLVCQFYKFTAFEDDVRLGPVFWSDMQDNRGHFMVGMYWPDLKFLLYLASPAQAPSYRDFVLKRAAATELEKDGITLEMKEAVRSEYERSAEQHEPIFPAIDRVIIDIIDTAYTNHLAPVLDYFGSGPGAAASEQWAEAFSLYKDDVLKGVALACEEFLEDLGDDDDPHLQDVFRGMVNKLTLFFNGYYRNEWHCHTPKPILSPSWMVDLDSLLKGCDDALGELCSWIDPFVGAVKGQKLFRDGRLVRQWNSTSGGIVTWAHTHGFDRAADAEGRLEKIDLFVRQLIELCLTHRRTGLVALQSAVRHCKRTLDAYDPAPDRALLAGLASFLTLWRGREHAEMGPLVGDPPTNPRTYIQAPTNMDGEHRQVLRDHPECVTIIKMISDSGYDWVRILSTGATTTNNTFAAKALKLLHHARTTTKLCLSDSKAIWDLHQGVRDVVARFMEPQVFAFWHGYVDQPVVLSEAGVPLAPTDDGGNDGVAVNVAEEHVANVANSRDVSVAQKAAALKICKLMQQPNIGSFTDLKTGDCLVDPTVAKAFGALTEAMAVFMHRSARKVMNPEADVSAPYSKEMREEAVAHLGLPTLKVASNAAAKAHFKKPHTVVGGDPVMRVHSNAPAVHARKERVAKAAAKGEKQAREARYLARHPVGKGKGKRSKKNSPEAMAESSDSEDNNRAKRRRQNDGSCTPVAGPSRQPDKSEREDEGTDEEGKDIDEEDEDDEEEEEEDDEYEDDGFVVADDEEMDTSE</sequence>
<evidence type="ECO:0000313" key="2">
    <source>
        <dbReference type="EMBL" id="KDQ05747.1"/>
    </source>
</evidence>
<feature type="region of interest" description="Disordered" evidence="1">
    <location>
        <begin position="1052"/>
        <end position="1181"/>
    </location>
</feature>
<feature type="compositionally biased region" description="Basic and acidic residues" evidence="1">
    <location>
        <begin position="94"/>
        <end position="104"/>
    </location>
</feature>
<gene>
    <name evidence="2" type="ORF">BOTBODRAFT_182259</name>
</gene>
<feature type="compositionally biased region" description="Basic and acidic residues" evidence="1">
    <location>
        <begin position="1058"/>
        <end position="1076"/>
    </location>
</feature>
<keyword evidence="3" id="KW-1185">Reference proteome</keyword>
<evidence type="ECO:0000256" key="1">
    <source>
        <dbReference type="SAM" id="MobiDB-lite"/>
    </source>
</evidence>
<feature type="compositionally biased region" description="Acidic residues" evidence="1">
    <location>
        <begin position="1136"/>
        <end position="1181"/>
    </location>
</feature>
<reference evidence="3" key="1">
    <citation type="journal article" date="2014" name="Proc. Natl. Acad. Sci. U.S.A.">
        <title>Extensive sampling of basidiomycete genomes demonstrates inadequacy of the white-rot/brown-rot paradigm for wood decay fungi.</title>
        <authorList>
            <person name="Riley R."/>
            <person name="Salamov A.A."/>
            <person name="Brown D.W."/>
            <person name="Nagy L.G."/>
            <person name="Floudas D."/>
            <person name="Held B.W."/>
            <person name="Levasseur A."/>
            <person name="Lombard V."/>
            <person name="Morin E."/>
            <person name="Otillar R."/>
            <person name="Lindquist E.A."/>
            <person name="Sun H."/>
            <person name="LaButti K.M."/>
            <person name="Schmutz J."/>
            <person name="Jabbour D."/>
            <person name="Luo H."/>
            <person name="Baker S.E."/>
            <person name="Pisabarro A.G."/>
            <person name="Walton J.D."/>
            <person name="Blanchette R.A."/>
            <person name="Henrissat B."/>
            <person name="Martin F."/>
            <person name="Cullen D."/>
            <person name="Hibbett D.S."/>
            <person name="Grigoriev I.V."/>
        </authorList>
    </citation>
    <scope>NUCLEOTIDE SEQUENCE [LARGE SCALE GENOMIC DNA]</scope>
    <source>
        <strain evidence="3">FD-172 SS1</strain>
    </source>
</reference>
<protein>
    <submittedName>
        <fullName evidence="2">Uncharacterized protein</fullName>
    </submittedName>
</protein>
<organism evidence="2 3">
    <name type="scientific">Botryobasidium botryosum (strain FD-172 SS1)</name>
    <dbReference type="NCBI Taxonomy" id="930990"/>
    <lineage>
        <taxon>Eukaryota</taxon>
        <taxon>Fungi</taxon>
        <taxon>Dikarya</taxon>
        <taxon>Basidiomycota</taxon>
        <taxon>Agaricomycotina</taxon>
        <taxon>Agaricomycetes</taxon>
        <taxon>Cantharellales</taxon>
        <taxon>Botryobasidiaceae</taxon>
        <taxon>Botryobasidium</taxon>
    </lineage>
</organism>